<evidence type="ECO:0000259" key="3">
    <source>
        <dbReference type="Pfam" id="PF02769"/>
    </source>
</evidence>
<keyword evidence="1" id="KW-0547">Nucleotide-binding</keyword>
<proteinExistence type="inferred from homology"/>
<dbReference type="InterPro" id="IPR036676">
    <property type="entry name" value="PurM-like_C_sf"/>
</dbReference>
<reference evidence="4" key="1">
    <citation type="submission" date="2021-05" db="EMBL/GenBank/DDBJ databases">
        <authorList>
            <person name="Pietrasiak N."/>
            <person name="Ward R."/>
            <person name="Stajich J.E."/>
            <person name="Kurbessoian T."/>
        </authorList>
    </citation>
    <scope>NUCLEOTIDE SEQUENCE</scope>
    <source>
        <strain evidence="4">CPER-KK1</strain>
    </source>
</reference>
<feature type="domain" description="PurM-like C-terminal" evidence="3">
    <location>
        <begin position="161"/>
        <end position="316"/>
    </location>
</feature>
<dbReference type="CDD" id="cd02194">
    <property type="entry name" value="ThiL"/>
    <property type="match status" value="1"/>
</dbReference>
<gene>
    <name evidence="1" type="primary">thiL</name>
    <name evidence="4" type="ORF">KME25_21620</name>
</gene>
<dbReference type="InterPro" id="IPR006283">
    <property type="entry name" value="ThiL-like"/>
</dbReference>
<dbReference type="Pfam" id="PF00586">
    <property type="entry name" value="AIRS"/>
    <property type="match status" value="1"/>
</dbReference>
<dbReference type="PANTHER" id="PTHR30270:SF0">
    <property type="entry name" value="THIAMINE-MONOPHOSPHATE KINASE"/>
    <property type="match status" value="1"/>
</dbReference>
<dbReference type="Proteomes" id="UP000753908">
    <property type="component" value="Unassembled WGS sequence"/>
</dbReference>
<feature type="binding site" evidence="1">
    <location>
        <position position="233"/>
    </location>
    <ligand>
        <name>ATP</name>
        <dbReference type="ChEBI" id="CHEBI:30616"/>
    </ligand>
</feature>
<dbReference type="Pfam" id="PF02769">
    <property type="entry name" value="AIRS_C"/>
    <property type="match status" value="1"/>
</dbReference>
<feature type="binding site" evidence="1">
    <location>
        <position position="282"/>
    </location>
    <ligand>
        <name>substrate</name>
    </ligand>
</feature>
<feature type="domain" description="PurM-like N-terminal" evidence="2">
    <location>
        <begin position="34"/>
        <end position="147"/>
    </location>
</feature>
<evidence type="ECO:0000313" key="4">
    <source>
        <dbReference type="EMBL" id="MBW4547015.1"/>
    </source>
</evidence>
<dbReference type="NCBIfam" id="TIGR01379">
    <property type="entry name" value="thiL"/>
    <property type="match status" value="1"/>
</dbReference>
<comment type="miscellaneous">
    <text evidence="1">Reaction mechanism of ThiL seems to utilize a direct, inline transfer of the gamma-phosphate of ATP to TMP rather than a phosphorylated enzyme intermediate.</text>
</comment>
<feature type="binding site" evidence="1">
    <location>
        <position position="36"/>
    </location>
    <ligand>
        <name>Mg(2+)</name>
        <dbReference type="ChEBI" id="CHEBI:18420"/>
        <label>3</label>
    </ligand>
</feature>
<evidence type="ECO:0000259" key="2">
    <source>
        <dbReference type="Pfam" id="PF00586"/>
    </source>
</evidence>
<comment type="function">
    <text evidence="1">Catalyzes the ATP-dependent phosphorylation of thiamine-monophosphate (TMP) to form thiamine-pyrophosphate (TPP), the active form of vitamin B1.</text>
</comment>
<keyword evidence="1 4" id="KW-0808">Transferase</keyword>
<protein>
    <recommendedName>
        <fullName evidence="1">Thiamine-monophosphate kinase</fullName>
        <shortName evidence="1">TMP kinase</shortName>
        <shortName evidence="1">Thiamine-phosphate kinase</shortName>
        <ecNumber evidence="1">2.7.4.16</ecNumber>
    </recommendedName>
</protein>
<feature type="binding site" evidence="1">
    <location>
        <begin position="130"/>
        <end position="131"/>
    </location>
    <ligand>
        <name>ATP</name>
        <dbReference type="ChEBI" id="CHEBI:30616"/>
    </ligand>
</feature>
<dbReference type="PANTHER" id="PTHR30270">
    <property type="entry name" value="THIAMINE-MONOPHOSPHATE KINASE"/>
    <property type="match status" value="1"/>
</dbReference>
<keyword evidence="1" id="KW-0067">ATP-binding</keyword>
<feature type="binding site" evidence="1">
    <location>
        <position position="52"/>
    </location>
    <ligand>
        <name>Mg(2+)</name>
        <dbReference type="ChEBI" id="CHEBI:18420"/>
        <label>4</label>
    </ligand>
</feature>
<dbReference type="GO" id="GO:0000287">
    <property type="term" value="F:magnesium ion binding"/>
    <property type="evidence" value="ECO:0007669"/>
    <property type="project" value="UniProtKB-UniRule"/>
</dbReference>
<feature type="binding site" evidence="1">
    <location>
        <position position="36"/>
    </location>
    <ligand>
        <name>Mg(2+)</name>
        <dbReference type="ChEBI" id="CHEBI:18420"/>
        <label>4</label>
    </ligand>
</feature>
<evidence type="ECO:0000313" key="5">
    <source>
        <dbReference type="Proteomes" id="UP000753908"/>
    </source>
</evidence>
<feature type="binding site" evidence="1">
    <location>
        <position position="54"/>
    </location>
    <ligand>
        <name>Mg(2+)</name>
        <dbReference type="ChEBI" id="CHEBI:18420"/>
        <label>2</label>
    </ligand>
</feature>
<feature type="binding site" evidence="1">
    <location>
        <position position="61"/>
    </location>
    <ligand>
        <name>substrate</name>
    </ligand>
</feature>
<keyword evidence="1" id="KW-0784">Thiamine biosynthesis</keyword>
<dbReference type="GO" id="GO:0009229">
    <property type="term" value="P:thiamine diphosphate biosynthetic process"/>
    <property type="evidence" value="ECO:0007669"/>
    <property type="project" value="UniProtKB-UniRule"/>
</dbReference>
<feature type="binding site" evidence="1">
    <location>
        <position position="83"/>
    </location>
    <ligand>
        <name>Mg(2+)</name>
        <dbReference type="ChEBI" id="CHEBI:18420"/>
        <label>3</label>
    </ligand>
</feature>
<comment type="caution">
    <text evidence="4">The sequence shown here is derived from an EMBL/GenBank/DDBJ whole genome shotgun (WGS) entry which is preliminary data.</text>
</comment>
<dbReference type="Gene3D" id="3.90.650.10">
    <property type="entry name" value="PurM-like C-terminal domain"/>
    <property type="match status" value="1"/>
</dbReference>
<dbReference type="EC" id="2.7.4.16" evidence="1"/>
<dbReference type="GO" id="GO:0009228">
    <property type="term" value="P:thiamine biosynthetic process"/>
    <property type="evidence" value="ECO:0007669"/>
    <property type="project" value="UniProtKB-KW"/>
</dbReference>
<feature type="binding site" evidence="1">
    <location>
        <position position="337"/>
    </location>
    <ligand>
        <name>substrate</name>
    </ligand>
</feature>
<feature type="binding site" evidence="1">
    <location>
        <position position="83"/>
    </location>
    <ligand>
        <name>Mg(2+)</name>
        <dbReference type="ChEBI" id="CHEBI:18420"/>
        <label>4</label>
    </ligand>
</feature>
<dbReference type="GO" id="GO:0005524">
    <property type="term" value="F:ATP binding"/>
    <property type="evidence" value="ECO:0007669"/>
    <property type="project" value="UniProtKB-UniRule"/>
</dbReference>
<feature type="binding site" evidence="1">
    <location>
        <position position="113"/>
    </location>
    <ligand>
        <name>ATP</name>
        <dbReference type="ChEBI" id="CHEBI:30616"/>
    </ligand>
</feature>
<dbReference type="Gene3D" id="3.30.1330.10">
    <property type="entry name" value="PurM-like, N-terminal domain"/>
    <property type="match status" value="1"/>
</dbReference>
<dbReference type="HAMAP" id="MF_02128">
    <property type="entry name" value="TMP_kinase"/>
    <property type="match status" value="1"/>
</dbReference>
<feature type="binding site" evidence="1">
    <location>
        <position position="54"/>
    </location>
    <ligand>
        <name>Mg(2+)</name>
        <dbReference type="ChEBI" id="CHEBI:18420"/>
        <label>1</label>
    </ligand>
</feature>
<comment type="catalytic activity">
    <reaction evidence="1">
        <text>thiamine phosphate + ATP = thiamine diphosphate + ADP</text>
        <dbReference type="Rhea" id="RHEA:15913"/>
        <dbReference type="ChEBI" id="CHEBI:30616"/>
        <dbReference type="ChEBI" id="CHEBI:37575"/>
        <dbReference type="ChEBI" id="CHEBI:58937"/>
        <dbReference type="ChEBI" id="CHEBI:456216"/>
        <dbReference type="EC" id="2.7.4.16"/>
    </reaction>
</comment>
<feature type="binding site" evidence="1">
    <location>
        <position position="83"/>
    </location>
    <ligand>
        <name>Mg(2+)</name>
        <dbReference type="ChEBI" id="CHEBI:18420"/>
        <label>2</label>
    </ligand>
</feature>
<dbReference type="EMBL" id="JAHHIF010000034">
    <property type="protein sequence ID" value="MBW4547015.1"/>
    <property type="molecule type" value="Genomic_DNA"/>
</dbReference>
<feature type="binding site" evidence="1">
    <location>
        <position position="231"/>
    </location>
    <ligand>
        <name>Mg(2+)</name>
        <dbReference type="ChEBI" id="CHEBI:18420"/>
        <label>3</label>
    </ligand>
</feature>
<organism evidence="4 5">
    <name type="scientific">Symplocastrum torsivum CPER-KK1</name>
    <dbReference type="NCBI Taxonomy" id="450513"/>
    <lineage>
        <taxon>Bacteria</taxon>
        <taxon>Bacillati</taxon>
        <taxon>Cyanobacteriota</taxon>
        <taxon>Cyanophyceae</taxon>
        <taxon>Oscillatoriophycideae</taxon>
        <taxon>Oscillatoriales</taxon>
        <taxon>Microcoleaceae</taxon>
        <taxon>Symplocastrum</taxon>
    </lineage>
</organism>
<accession>A0A951PN61</accession>
<keyword evidence="1 4" id="KW-0418">Kinase</keyword>
<dbReference type="AlphaFoldDB" id="A0A951PN61"/>
<feature type="binding site" evidence="1">
    <location>
        <position position="234"/>
    </location>
    <ligand>
        <name>Mg(2+)</name>
        <dbReference type="ChEBI" id="CHEBI:18420"/>
        <label>5</label>
    </ligand>
</feature>
<feature type="binding site" evidence="1">
    <location>
        <position position="53"/>
    </location>
    <ligand>
        <name>Mg(2+)</name>
        <dbReference type="ChEBI" id="CHEBI:18420"/>
        <label>1</label>
    </ligand>
</feature>
<comment type="similarity">
    <text evidence="1">Belongs to the thiamine-monophosphate kinase family.</text>
</comment>
<comment type="pathway">
    <text evidence="1">Cofactor biosynthesis; thiamine diphosphate biosynthesis; thiamine diphosphate from thiamine phosphate: step 1/1.</text>
</comment>
<reference evidence="4" key="2">
    <citation type="journal article" date="2022" name="Microbiol. Resour. Announc.">
        <title>Metagenome Sequencing to Explore Phylogenomics of Terrestrial Cyanobacteria.</title>
        <authorList>
            <person name="Ward R.D."/>
            <person name="Stajich J.E."/>
            <person name="Johansen J.R."/>
            <person name="Huntemann M."/>
            <person name="Clum A."/>
            <person name="Foster B."/>
            <person name="Foster B."/>
            <person name="Roux S."/>
            <person name="Palaniappan K."/>
            <person name="Varghese N."/>
            <person name="Mukherjee S."/>
            <person name="Reddy T.B.K."/>
            <person name="Daum C."/>
            <person name="Copeland A."/>
            <person name="Chen I.A."/>
            <person name="Ivanova N.N."/>
            <person name="Kyrpides N.C."/>
            <person name="Shapiro N."/>
            <person name="Eloe-Fadrosh E.A."/>
            <person name="Pietrasiak N."/>
        </authorList>
    </citation>
    <scope>NUCLEOTIDE SEQUENCE</scope>
    <source>
        <strain evidence="4">CPER-KK1</strain>
    </source>
</reference>
<feature type="binding site" evidence="1">
    <location>
        <position position="131"/>
    </location>
    <ligand>
        <name>Mg(2+)</name>
        <dbReference type="ChEBI" id="CHEBI:18420"/>
        <label>1</label>
    </ligand>
</feature>
<dbReference type="PIRSF" id="PIRSF005303">
    <property type="entry name" value="Thiam_monoph_kin"/>
    <property type="match status" value="1"/>
</dbReference>
<name>A0A951PN61_9CYAN</name>
<dbReference type="InterPro" id="IPR036921">
    <property type="entry name" value="PurM-like_N_sf"/>
</dbReference>
<keyword evidence="1" id="KW-0460">Magnesium</keyword>
<keyword evidence="1" id="KW-0479">Metal-binding</keyword>
<evidence type="ECO:0000256" key="1">
    <source>
        <dbReference type="HAMAP-Rule" id="MF_02128"/>
    </source>
</evidence>
<dbReference type="SUPFAM" id="SSF55326">
    <property type="entry name" value="PurM N-terminal domain-like"/>
    <property type="match status" value="1"/>
</dbReference>
<dbReference type="GO" id="GO:0009030">
    <property type="term" value="F:thiamine-phosphate kinase activity"/>
    <property type="evidence" value="ECO:0007669"/>
    <property type="project" value="UniProtKB-UniRule"/>
</dbReference>
<feature type="binding site" evidence="1">
    <location>
        <position position="156"/>
    </location>
    <ligand>
        <name>ATP</name>
        <dbReference type="ChEBI" id="CHEBI:30616"/>
    </ligand>
</feature>
<sequence length="340" mass="35995">MSSFQQPVELRVRDIGEQGLLERLQRFCPADIVGDDAAVMPFPGSGRSLVVTTDVLVDGVHFSDRTTSPEDAGWRATAANLSDLAAMGAAPIGITVGLSVTGDVAVSWVERLYQGITQCLQQYNTVIVGGDVVRSPVISLSITAFGQALPNRILRRSTAVVGNAIVITGVHGASRAGLELLLNPELGKHLSEAERTYLIQAHQRPKPRLDVLPLLWNSLDSYSAVQVAGMDSSDGLADAILQLCRASGVGARLERTSIPLSSAMSKLISVAPILDWALYGGEDFELLLCLPPEPAEALVAQLGGAAIIGNITTGTEVWLTDSTGTCADELLALSRGFQHF</sequence>
<dbReference type="InterPro" id="IPR016188">
    <property type="entry name" value="PurM-like_N"/>
</dbReference>
<dbReference type="SUPFAM" id="SSF56042">
    <property type="entry name" value="PurM C-terminal domain-like"/>
    <property type="match status" value="1"/>
</dbReference>
<dbReference type="InterPro" id="IPR010918">
    <property type="entry name" value="PurM-like_C_dom"/>
</dbReference>